<dbReference type="EMBL" id="FNVA01000003">
    <property type="protein sequence ID" value="SEG21455.1"/>
    <property type="molecule type" value="Genomic_DNA"/>
</dbReference>
<protein>
    <submittedName>
        <fullName evidence="1">Uncharacterized protein</fullName>
    </submittedName>
</protein>
<organism evidence="1 2">
    <name type="scientific">Bryocella elongata</name>
    <dbReference type="NCBI Taxonomy" id="863522"/>
    <lineage>
        <taxon>Bacteria</taxon>
        <taxon>Pseudomonadati</taxon>
        <taxon>Acidobacteriota</taxon>
        <taxon>Terriglobia</taxon>
        <taxon>Terriglobales</taxon>
        <taxon>Acidobacteriaceae</taxon>
        <taxon>Bryocella</taxon>
    </lineage>
</organism>
<keyword evidence="2" id="KW-1185">Reference proteome</keyword>
<name>A0A1H5YCJ6_9BACT</name>
<reference evidence="1 2" key="1">
    <citation type="submission" date="2016-10" db="EMBL/GenBank/DDBJ databases">
        <authorList>
            <person name="de Groot N.N."/>
        </authorList>
    </citation>
    <scope>NUCLEOTIDE SEQUENCE [LARGE SCALE GENOMIC DNA]</scope>
    <source>
        <strain evidence="1 2">DSM 22489</strain>
    </source>
</reference>
<evidence type="ECO:0000313" key="2">
    <source>
        <dbReference type="Proteomes" id="UP000236728"/>
    </source>
</evidence>
<dbReference type="Proteomes" id="UP000236728">
    <property type="component" value="Unassembled WGS sequence"/>
</dbReference>
<dbReference type="OrthoDB" id="123364at2"/>
<gene>
    <name evidence="1" type="ORF">SAMN05421819_2229</name>
</gene>
<proteinExistence type="predicted"/>
<accession>A0A1H5YCJ6</accession>
<evidence type="ECO:0000313" key="1">
    <source>
        <dbReference type="EMBL" id="SEG21455.1"/>
    </source>
</evidence>
<dbReference type="RefSeq" id="WP_146072110.1">
    <property type="nucleotide sequence ID" value="NZ_FNVA01000003.1"/>
</dbReference>
<dbReference type="AlphaFoldDB" id="A0A1H5YCJ6"/>
<sequence>MRRLTLATTFAAGLLLALPMWGRSKPKPNPADYPVKVHVVVSRLRFYNGFEHEVIEAYVDGRYEELSSSNAALALLAPGDYVAQLVDADKHPKAYEAITSYSVLFPDGSTRSFDVTGVGIPPAANPQ</sequence>